<evidence type="ECO:0000313" key="2">
    <source>
        <dbReference type="Proteomes" id="UP000821865"/>
    </source>
</evidence>
<dbReference type="EMBL" id="CM023480">
    <property type="protein sequence ID" value="KAH7970684.1"/>
    <property type="molecule type" value="Genomic_DNA"/>
</dbReference>
<sequence>MQQPARPGPSGELIKNLVADVKQLCHADDYVDDERAFGDVPTAKRPKQVTWFTAMECDGESEDEEDVDNEVDDGDDDSADLEIFNAEEHDDRLYHKEEEKSDDATARRSARRAQSAIRRKANDAEDLSLEDYVPDYYIDSHKKRDSSSLAITVTHSARSVDITELSGDIVKLVFKGKKCENAEHPEVRQLHGQRHTRRPSFGTSTQGRRQRTSRSSRRRSARGRSCESSSAPRASRPPSGTC</sequence>
<keyword evidence="2" id="KW-1185">Reference proteome</keyword>
<organism evidence="1 2">
    <name type="scientific">Dermacentor silvarum</name>
    <name type="common">Tick</name>
    <dbReference type="NCBI Taxonomy" id="543639"/>
    <lineage>
        <taxon>Eukaryota</taxon>
        <taxon>Metazoa</taxon>
        <taxon>Ecdysozoa</taxon>
        <taxon>Arthropoda</taxon>
        <taxon>Chelicerata</taxon>
        <taxon>Arachnida</taxon>
        <taxon>Acari</taxon>
        <taxon>Parasitiformes</taxon>
        <taxon>Ixodida</taxon>
        <taxon>Ixodoidea</taxon>
        <taxon>Ixodidae</taxon>
        <taxon>Rhipicephalinae</taxon>
        <taxon>Dermacentor</taxon>
    </lineage>
</organism>
<evidence type="ECO:0000313" key="1">
    <source>
        <dbReference type="EMBL" id="KAH7970684.1"/>
    </source>
</evidence>
<gene>
    <name evidence="1" type="ORF">HPB49_014218</name>
</gene>
<name>A0ACB8DJE4_DERSI</name>
<accession>A0ACB8DJE4</accession>
<reference evidence="1" key="1">
    <citation type="submission" date="2020-05" db="EMBL/GenBank/DDBJ databases">
        <title>Large-scale comparative analyses of tick genomes elucidate their genetic diversity and vector capacities.</title>
        <authorList>
            <person name="Jia N."/>
            <person name="Wang J."/>
            <person name="Shi W."/>
            <person name="Du L."/>
            <person name="Sun Y."/>
            <person name="Zhan W."/>
            <person name="Jiang J."/>
            <person name="Wang Q."/>
            <person name="Zhang B."/>
            <person name="Ji P."/>
            <person name="Sakyi L.B."/>
            <person name="Cui X."/>
            <person name="Yuan T."/>
            <person name="Jiang B."/>
            <person name="Yang W."/>
            <person name="Lam T.T.-Y."/>
            <person name="Chang Q."/>
            <person name="Ding S."/>
            <person name="Wang X."/>
            <person name="Zhu J."/>
            <person name="Ruan X."/>
            <person name="Zhao L."/>
            <person name="Wei J."/>
            <person name="Que T."/>
            <person name="Du C."/>
            <person name="Cheng J."/>
            <person name="Dai P."/>
            <person name="Han X."/>
            <person name="Huang E."/>
            <person name="Gao Y."/>
            <person name="Liu J."/>
            <person name="Shao H."/>
            <person name="Ye R."/>
            <person name="Li L."/>
            <person name="Wei W."/>
            <person name="Wang X."/>
            <person name="Wang C."/>
            <person name="Yang T."/>
            <person name="Huo Q."/>
            <person name="Li W."/>
            <person name="Guo W."/>
            <person name="Chen H."/>
            <person name="Zhou L."/>
            <person name="Ni X."/>
            <person name="Tian J."/>
            <person name="Zhou Y."/>
            <person name="Sheng Y."/>
            <person name="Liu T."/>
            <person name="Pan Y."/>
            <person name="Xia L."/>
            <person name="Li J."/>
            <person name="Zhao F."/>
            <person name="Cao W."/>
        </authorList>
    </citation>
    <scope>NUCLEOTIDE SEQUENCE</scope>
    <source>
        <strain evidence="1">Dsil-2018</strain>
    </source>
</reference>
<proteinExistence type="predicted"/>
<dbReference type="Proteomes" id="UP000821865">
    <property type="component" value="Chromosome 11"/>
</dbReference>
<comment type="caution">
    <text evidence="1">The sequence shown here is derived from an EMBL/GenBank/DDBJ whole genome shotgun (WGS) entry which is preliminary data.</text>
</comment>
<protein>
    <submittedName>
        <fullName evidence="1">Uncharacterized protein</fullName>
    </submittedName>
</protein>